<dbReference type="PANTHER" id="PTHR31746:SF2">
    <property type="entry name" value="TRANSMEMBRANE PROTEIN 229A"/>
    <property type="match status" value="1"/>
</dbReference>
<reference evidence="6 7" key="2">
    <citation type="journal article" date="2013" name="Biotechnol. Biofuels">
        <title>Global transcriptome analysis of Clostridium thermocellum ATCC 27405 during growth on dilute acid pretreated Populus and switchgrass.</title>
        <authorList>
            <person name="Wilson C.M."/>
            <person name="Rodriguez M.Jr."/>
            <person name="Johnson C.M."/>
            <person name="Martin S.L."/>
            <person name="Chu T.M."/>
            <person name="Wolfinger R.D."/>
            <person name="Hauser L.J."/>
            <person name="Land M.L."/>
            <person name="Klingeman D.M."/>
            <person name="Syed M.H."/>
            <person name="Ragauskas A.J."/>
            <person name="Tschaplinski T.J."/>
            <person name="Mielenz J.R."/>
            <person name="Brown S.D."/>
        </authorList>
    </citation>
    <scope>NUCLEOTIDE SEQUENCE [LARGE SCALE GENOMIC DNA]</scope>
    <source>
        <strain evidence="7">ATCC 27405 / DSM 1237 / JCM 9322 / NBRC 103400 / NCIMB 10682 / NRRL B-4536 / VPI 7372</strain>
    </source>
</reference>
<organism evidence="6 7">
    <name type="scientific">Acetivibrio thermocellus (strain ATCC 27405 / DSM 1237 / JCM 9322 / NBRC 103400 / NCIMB 10682 / NRRL B-4536 / VPI 7372)</name>
    <name type="common">Clostridium thermocellum</name>
    <dbReference type="NCBI Taxonomy" id="203119"/>
    <lineage>
        <taxon>Bacteria</taxon>
        <taxon>Bacillati</taxon>
        <taxon>Bacillota</taxon>
        <taxon>Clostridia</taxon>
        <taxon>Eubacteriales</taxon>
        <taxon>Oscillospiraceae</taxon>
        <taxon>Acetivibrio</taxon>
    </lineage>
</organism>
<dbReference type="AlphaFoldDB" id="A3DCB8"/>
<dbReference type="EMBL" id="CP000568">
    <property type="protein sequence ID" value="ABN51597.1"/>
    <property type="molecule type" value="Genomic_DNA"/>
</dbReference>
<dbReference type="PANTHER" id="PTHR31746">
    <property type="entry name" value="TRANSMEMBRANE PROTEIN 229 FAMILY MEMBER"/>
    <property type="match status" value="1"/>
</dbReference>
<name>A3DCB8_ACET2</name>
<dbReference type="STRING" id="203119.Cthe_0359"/>
<evidence type="ECO:0000256" key="2">
    <source>
        <dbReference type="ARBA" id="ARBA00022692"/>
    </source>
</evidence>
<dbReference type="Pfam" id="PF06541">
    <property type="entry name" value="ABC_trans_CmpB"/>
    <property type="match status" value="1"/>
</dbReference>
<keyword evidence="7" id="KW-1185">Reference proteome</keyword>
<dbReference type="GO" id="GO:0016020">
    <property type="term" value="C:membrane"/>
    <property type="evidence" value="ECO:0007669"/>
    <property type="project" value="UniProtKB-SubCell"/>
</dbReference>
<feature type="transmembrane region" description="Helical" evidence="5">
    <location>
        <begin position="5"/>
        <end position="26"/>
    </location>
</feature>
<dbReference type="OrthoDB" id="5523261at2"/>
<reference evidence="7" key="1">
    <citation type="submission" date="2007-02" db="EMBL/GenBank/DDBJ databases">
        <title>Complete sequence of Clostridium thermocellum ATCC 27405.</title>
        <authorList>
            <consortium name="US DOE Joint Genome Institute"/>
            <person name="Copeland A."/>
            <person name="Lucas S."/>
            <person name="Lapidus A."/>
            <person name="Barry K."/>
            <person name="Detter J.C."/>
            <person name="Glavina del Rio T."/>
            <person name="Hammon N."/>
            <person name="Israni S."/>
            <person name="Dalin E."/>
            <person name="Tice H."/>
            <person name="Pitluck S."/>
            <person name="Chertkov O."/>
            <person name="Brettin T."/>
            <person name="Bruce D."/>
            <person name="Han C."/>
            <person name="Tapia R."/>
            <person name="Gilna P."/>
            <person name="Schmutz J."/>
            <person name="Larimer F."/>
            <person name="Land M."/>
            <person name="Hauser L."/>
            <person name="Kyrpides N."/>
            <person name="Mikhailova N."/>
            <person name="Wu J.H.D."/>
            <person name="Newcomb M."/>
            <person name="Richardson P."/>
        </authorList>
    </citation>
    <scope>NUCLEOTIDE SEQUENCE [LARGE SCALE GENOMIC DNA]</scope>
    <source>
        <strain evidence="7">ATCC 27405 / DSM 1237 / JCM 9322 / NBRC 103400 / NCIMB 10682 / NRRL B-4536 / VPI 7372</strain>
    </source>
</reference>
<feature type="transmembrane region" description="Helical" evidence="5">
    <location>
        <begin position="32"/>
        <end position="54"/>
    </location>
</feature>
<gene>
    <name evidence="6" type="ordered locus">Cthe_0359</name>
</gene>
<keyword evidence="4 5" id="KW-0472">Membrane</keyword>
<dbReference type="RefSeq" id="WP_011837816.1">
    <property type="nucleotide sequence ID" value="NC_009012.1"/>
</dbReference>
<sequence length="133" mass="15524">MIKRFFVYGITGWSMEIIWTGLHSFLTGDMKLQGYTSIWMLFIYGSAVFLEPIHDIIKQWRWQIRGLIWVVIIWGIEYTSGLVLTNILGTAPWFYTGPFAVDNLVRLDYAPAWFVAGLIFERIHEALDIYKIA</sequence>
<keyword evidence="2 5" id="KW-0812">Transmembrane</keyword>
<proteinExistence type="predicted"/>
<feature type="transmembrane region" description="Helical" evidence="5">
    <location>
        <begin position="66"/>
        <end position="88"/>
    </location>
</feature>
<evidence type="ECO:0000256" key="1">
    <source>
        <dbReference type="ARBA" id="ARBA00004141"/>
    </source>
</evidence>
<evidence type="ECO:0000313" key="7">
    <source>
        <dbReference type="Proteomes" id="UP000002145"/>
    </source>
</evidence>
<evidence type="ECO:0000313" key="6">
    <source>
        <dbReference type="EMBL" id="ABN51597.1"/>
    </source>
</evidence>
<dbReference type="InterPro" id="IPR010540">
    <property type="entry name" value="CmpB_TMEM229"/>
</dbReference>
<dbReference type="Proteomes" id="UP000002145">
    <property type="component" value="Chromosome"/>
</dbReference>
<evidence type="ECO:0000256" key="5">
    <source>
        <dbReference type="SAM" id="Phobius"/>
    </source>
</evidence>
<evidence type="ECO:0000256" key="4">
    <source>
        <dbReference type="ARBA" id="ARBA00023136"/>
    </source>
</evidence>
<dbReference type="KEGG" id="cth:Cthe_0359"/>
<dbReference type="GeneID" id="35804045"/>
<keyword evidence="3 5" id="KW-1133">Transmembrane helix</keyword>
<comment type="subcellular location">
    <subcellularLocation>
        <location evidence="1">Membrane</location>
        <topology evidence="1">Multi-pass membrane protein</topology>
    </subcellularLocation>
</comment>
<evidence type="ECO:0000256" key="3">
    <source>
        <dbReference type="ARBA" id="ARBA00022989"/>
    </source>
</evidence>
<evidence type="ECO:0008006" key="8">
    <source>
        <dbReference type="Google" id="ProtNLM"/>
    </source>
</evidence>
<dbReference type="eggNOG" id="COG4905">
    <property type="taxonomic scope" value="Bacteria"/>
</dbReference>
<protein>
    <recommendedName>
        <fullName evidence="8">ABC-transporter type IV</fullName>
    </recommendedName>
</protein>
<dbReference type="HOGENOM" id="CLU_102218_1_0_9"/>
<accession>A3DCB8</accession>